<sequence>MAEVLAKDRHALKGCFLLRCLPGLSAMETYQNIRETIKYLPLADYHLFRSLQNSFAGQKFDDRMQVKSYLDNFFSSQPPELYAAGIAQLPQWWQDMFCVHLCVKVQTGKGG</sequence>
<dbReference type="Gene3D" id="3.30.420.10">
    <property type="entry name" value="Ribonuclease H-like superfamily/Ribonuclease H"/>
    <property type="match status" value="1"/>
</dbReference>
<protein>
    <submittedName>
        <fullName evidence="1">Uncharacterized protein</fullName>
    </submittedName>
</protein>
<keyword evidence="2" id="KW-1185">Reference proteome</keyword>
<evidence type="ECO:0000313" key="2">
    <source>
        <dbReference type="Proteomes" id="UP000008281"/>
    </source>
</evidence>
<name>E3NEY6_CAERE</name>
<dbReference type="HOGENOM" id="CLU_2160728_0_0_1"/>
<reference evidence="1" key="1">
    <citation type="submission" date="2007-07" db="EMBL/GenBank/DDBJ databases">
        <title>PCAP assembly of the Caenorhabditis remanei genome.</title>
        <authorList>
            <consortium name="The Caenorhabditis remanei Sequencing Consortium"/>
            <person name="Wilson R.K."/>
        </authorList>
    </citation>
    <scope>NUCLEOTIDE SEQUENCE [LARGE SCALE GENOMIC DNA]</scope>
    <source>
        <strain evidence="1">PB4641</strain>
    </source>
</reference>
<organism evidence="2">
    <name type="scientific">Caenorhabditis remanei</name>
    <name type="common">Caenorhabditis vulgaris</name>
    <dbReference type="NCBI Taxonomy" id="31234"/>
    <lineage>
        <taxon>Eukaryota</taxon>
        <taxon>Metazoa</taxon>
        <taxon>Ecdysozoa</taxon>
        <taxon>Nematoda</taxon>
        <taxon>Chromadorea</taxon>
        <taxon>Rhabditida</taxon>
        <taxon>Rhabditina</taxon>
        <taxon>Rhabditomorpha</taxon>
        <taxon>Rhabditoidea</taxon>
        <taxon>Rhabditidae</taxon>
        <taxon>Peloderinae</taxon>
        <taxon>Caenorhabditis</taxon>
    </lineage>
</organism>
<accession>E3NEY6</accession>
<evidence type="ECO:0000313" key="1">
    <source>
        <dbReference type="EMBL" id="EFO95859.1"/>
    </source>
</evidence>
<dbReference type="InterPro" id="IPR036397">
    <property type="entry name" value="RNaseH_sf"/>
</dbReference>
<dbReference type="InParanoid" id="E3NEY6"/>
<dbReference type="EMBL" id="DS268629">
    <property type="protein sequence ID" value="EFO95859.1"/>
    <property type="molecule type" value="Genomic_DNA"/>
</dbReference>
<dbReference type="STRING" id="31234.E3NEY6"/>
<dbReference type="OrthoDB" id="9970333at2759"/>
<gene>
    <name evidence="1" type="ORF">CRE_14307</name>
</gene>
<dbReference type="AlphaFoldDB" id="E3NEY6"/>
<dbReference type="Proteomes" id="UP000008281">
    <property type="component" value="Unassembled WGS sequence"/>
</dbReference>
<dbReference type="GO" id="GO:0003676">
    <property type="term" value="F:nucleic acid binding"/>
    <property type="evidence" value="ECO:0007669"/>
    <property type="project" value="InterPro"/>
</dbReference>
<proteinExistence type="predicted"/>